<accession>A0A9W4WZ35</accession>
<name>A0A9W4WZ35_9GLOM</name>
<evidence type="ECO:0000313" key="1">
    <source>
        <dbReference type="EMBL" id="CAI2196211.1"/>
    </source>
</evidence>
<dbReference type="AlphaFoldDB" id="A0A9W4WZ35"/>
<dbReference type="OrthoDB" id="2395898at2759"/>
<keyword evidence="2" id="KW-1185">Reference proteome</keyword>
<sequence>NTAVSRLQIAIQTELGPLFNNIPLDIRQIYYSGSVNKRCMQSQALISDYFNENPPVDLYHVVASPIPPSPNN</sequence>
<comment type="caution">
    <text evidence="1">The sequence shown here is derived from an EMBL/GenBank/DDBJ whole genome shotgun (WGS) entry which is preliminary data.</text>
</comment>
<feature type="non-terminal residue" evidence="1">
    <location>
        <position position="1"/>
    </location>
</feature>
<evidence type="ECO:0000313" key="2">
    <source>
        <dbReference type="Proteomes" id="UP001153678"/>
    </source>
</evidence>
<dbReference type="Proteomes" id="UP001153678">
    <property type="component" value="Unassembled WGS sequence"/>
</dbReference>
<reference evidence="1" key="1">
    <citation type="submission" date="2022-08" db="EMBL/GenBank/DDBJ databases">
        <authorList>
            <person name="Kallberg Y."/>
            <person name="Tangrot J."/>
            <person name="Rosling A."/>
        </authorList>
    </citation>
    <scope>NUCLEOTIDE SEQUENCE</scope>
    <source>
        <strain evidence="1">Wild A</strain>
    </source>
</reference>
<protein>
    <submittedName>
        <fullName evidence="1">11450_t:CDS:1</fullName>
    </submittedName>
</protein>
<organism evidence="1 2">
    <name type="scientific">Funneliformis geosporum</name>
    <dbReference type="NCBI Taxonomy" id="1117311"/>
    <lineage>
        <taxon>Eukaryota</taxon>
        <taxon>Fungi</taxon>
        <taxon>Fungi incertae sedis</taxon>
        <taxon>Mucoromycota</taxon>
        <taxon>Glomeromycotina</taxon>
        <taxon>Glomeromycetes</taxon>
        <taxon>Glomerales</taxon>
        <taxon>Glomeraceae</taxon>
        <taxon>Funneliformis</taxon>
    </lineage>
</organism>
<gene>
    <name evidence="1" type="ORF">FWILDA_LOCUS17464</name>
</gene>
<proteinExistence type="predicted"/>
<dbReference type="EMBL" id="CAMKVN010013852">
    <property type="protein sequence ID" value="CAI2196211.1"/>
    <property type="molecule type" value="Genomic_DNA"/>
</dbReference>